<evidence type="ECO:0000256" key="1">
    <source>
        <dbReference type="SAM" id="MobiDB-lite"/>
    </source>
</evidence>
<evidence type="ECO:0000313" key="4">
    <source>
        <dbReference type="Proteomes" id="UP000033860"/>
    </source>
</evidence>
<dbReference type="InterPro" id="IPR036361">
    <property type="entry name" value="SAP_dom_sf"/>
</dbReference>
<sequence length="202" mass="22841">MTEERTTKSLDEMSMAELWSVAKLLGVSKDGKRDELIARIKQAQEQQGDTPPVPAPQQPKTAKAQAPRETVYISRYYELKLVMSPSYLKEVGGKVLIIRGTYIQFHEGVYKTTNPEEVEYLDNHPNFGSVFRKVETADLKGGKSVDQIYQDKFKTLEEREKEIEAREAALRKREVEMSGAEEGATQPKAKSGIRSTADQPKF</sequence>
<dbReference type="EMBL" id="LCNT01000009">
    <property type="protein sequence ID" value="KKU60582.1"/>
    <property type="molecule type" value="Genomic_DNA"/>
</dbReference>
<name>A0A0G1RTW3_9BACT</name>
<dbReference type="PROSITE" id="PS50800">
    <property type="entry name" value="SAP"/>
    <property type="match status" value="1"/>
</dbReference>
<dbReference type="Gene3D" id="1.10.720.30">
    <property type="entry name" value="SAP domain"/>
    <property type="match status" value="1"/>
</dbReference>
<evidence type="ECO:0000259" key="2">
    <source>
        <dbReference type="PROSITE" id="PS50800"/>
    </source>
</evidence>
<feature type="region of interest" description="Disordered" evidence="1">
    <location>
        <begin position="171"/>
        <end position="202"/>
    </location>
</feature>
<dbReference type="InterPro" id="IPR003034">
    <property type="entry name" value="SAP_dom"/>
</dbReference>
<dbReference type="Proteomes" id="UP000033860">
    <property type="component" value="Unassembled WGS sequence"/>
</dbReference>
<reference evidence="3 4" key="1">
    <citation type="journal article" date="2015" name="Nature">
        <title>rRNA introns, odd ribosomes, and small enigmatic genomes across a large radiation of phyla.</title>
        <authorList>
            <person name="Brown C.T."/>
            <person name="Hug L.A."/>
            <person name="Thomas B.C."/>
            <person name="Sharon I."/>
            <person name="Castelle C.J."/>
            <person name="Singh A."/>
            <person name="Wilkins M.J."/>
            <person name="Williams K.H."/>
            <person name="Banfield J.F."/>
        </authorList>
    </citation>
    <scope>NUCLEOTIDE SEQUENCE [LARGE SCALE GENOMIC DNA]</scope>
</reference>
<accession>A0A0G1RTW3</accession>
<evidence type="ECO:0000313" key="3">
    <source>
        <dbReference type="EMBL" id="KKU60582.1"/>
    </source>
</evidence>
<feature type="domain" description="SAP" evidence="2">
    <location>
        <begin position="10"/>
        <end position="44"/>
    </location>
</feature>
<feature type="region of interest" description="Disordered" evidence="1">
    <location>
        <begin position="41"/>
        <end position="65"/>
    </location>
</feature>
<feature type="compositionally biased region" description="Polar residues" evidence="1">
    <location>
        <begin position="193"/>
        <end position="202"/>
    </location>
</feature>
<gene>
    <name evidence="3" type="ORF">UX85_C0009G0035</name>
</gene>
<dbReference type="AlphaFoldDB" id="A0A0G1RTW3"/>
<comment type="caution">
    <text evidence="3">The sequence shown here is derived from an EMBL/GenBank/DDBJ whole genome shotgun (WGS) entry which is preliminary data.</text>
</comment>
<proteinExistence type="predicted"/>
<protein>
    <recommendedName>
        <fullName evidence="2">SAP domain-containing protein</fullName>
    </recommendedName>
</protein>
<organism evidence="3 4">
    <name type="scientific">Candidatus Beckwithbacteria bacterium GW2011_GWB1_47_15</name>
    <dbReference type="NCBI Taxonomy" id="1618371"/>
    <lineage>
        <taxon>Bacteria</taxon>
        <taxon>Candidatus Beckwithiibacteriota</taxon>
    </lineage>
</organism>